<proteinExistence type="predicted"/>
<name>F3FVX8_PSESX</name>
<evidence type="ECO:0000256" key="1">
    <source>
        <dbReference type="SAM" id="MobiDB-lite"/>
    </source>
</evidence>
<evidence type="ECO:0000313" key="3">
    <source>
        <dbReference type="Proteomes" id="UP000004471"/>
    </source>
</evidence>
<evidence type="ECO:0000313" key="2">
    <source>
        <dbReference type="EMBL" id="EGH34370.1"/>
    </source>
</evidence>
<feature type="compositionally biased region" description="Basic and acidic residues" evidence="1">
    <location>
        <begin position="42"/>
        <end position="97"/>
    </location>
</feature>
<accession>F3FVX8</accession>
<protein>
    <submittedName>
        <fullName evidence="2">Uncharacterized protein</fullName>
    </submittedName>
</protein>
<reference evidence="2 3" key="1">
    <citation type="journal article" date="2011" name="PLoS Pathog.">
        <title>Dynamic evolution of pathogenicity revealed by sequencing and comparative genomics of 19 Pseudomonas syringae isolates.</title>
        <authorList>
            <person name="Baltrus D.A."/>
            <person name="Nishimura M.T."/>
            <person name="Romanchuk A."/>
            <person name="Chang J.H."/>
            <person name="Mukhtar M.S."/>
            <person name="Cherkis K."/>
            <person name="Roach J."/>
            <person name="Grant S.R."/>
            <person name="Jones C.D."/>
            <person name="Dangl J.L."/>
        </authorList>
    </citation>
    <scope>NUCLEOTIDE SEQUENCE [LARGE SCALE GENOMIC DNA]</scope>
    <source>
        <strain evidence="3">M301072PT</strain>
    </source>
</reference>
<dbReference type="Proteomes" id="UP000004471">
    <property type="component" value="Unassembled WGS sequence"/>
</dbReference>
<gene>
    <name evidence="2" type="ORF">PSYJA_37704</name>
</gene>
<feature type="non-terminal residue" evidence="2">
    <location>
        <position position="1"/>
    </location>
</feature>
<dbReference type="HOGENOM" id="CLU_2189593_0_0_6"/>
<feature type="non-terminal residue" evidence="2">
    <location>
        <position position="108"/>
    </location>
</feature>
<dbReference type="EMBL" id="AEAH01002467">
    <property type="protein sequence ID" value="EGH34370.1"/>
    <property type="molecule type" value="Genomic_DNA"/>
</dbReference>
<feature type="region of interest" description="Disordered" evidence="1">
    <location>
        <begin position="42"/>
        <end position="108"/>
    </location>
</feature>
<organism evidence="2 3">
    <name type="scientific">Pseudomonas syringae pv. japonica str. M301072</name>
    <dbReference type="NCBI Taxonomy" id="629262"/>
    <lineage>
        <taxon>Bacteria</taxon>
        <taxon>Pseudomonadati</taxon>
        <taxon>Pseudomonadota</taxon>
        <taxon>Gammaproteobacteria</taxon>
        <taxon>Pseudomonadales</taxon>
        <taxon>Pseudomonadaceae</taxon>
        <taxon>Pseudomonas</taxon>
        <taxon>Pseudomonas syringae</taxon>
    </lineage>
</organism>
<sequence>DEPAFLMTEQSMRKLVLSITAALFLTGAVAPVAFAENELEKGVRHDNRELDKGVDHDAKEVDKGVKHDADEVDKGAKHDDKERHKADKHIDKADYIKSYKPKASSKAA</sequence>
<dbReference type="AlphaFoldDB" id="F3FVX8"/>
<comment type="caution">
    <text evidence="2">The sequence shown here is derived from an EMBL/GenBank/DDBJ whole genome shotgun (WGS) entry which is preliminary data.</text>
</comment>